<dbReference type="GO" id="GO:0006865">
    <property type="term" value="P:amino acid transport"/>
    <property type="evidence" value="ECO:0007669"/>
    <property type="project" value="UniProtKB-KW"/>
</dbReference>
<keyword evidence="11" id="KW-1185">Reference proteome</keyword>
<feature type="transmembrane region" description="Helical" evidence="8">
    <location>
        <begin position="217"/>
        <end position="242"/>
    </location>
</feature>
<gene>
    <name evidence="10" type="ORF">G5C51_05140</name>
</gene>
<dbReference type="InterPro" id="IPR004840">
    <property type="entry name" value="Amino_acid_permease_CS"/>
</dbReference>
<evidence type="ECO:0000259" key="9">
    <source>
        <dbReference type="Pfam" id="PF00324"/>
    </source>
</evidence>
<dbReference type="Pfam" id="PF00324">
    <property type="entry name" value="AA_permease"/>
    <property type="match status" value="1"/>
</dbReference>
<comment type="similarity">
    <text evidence="2">Belongs to the amino acid-polyamine-organocation (APC) superfamily. Amino acid transporter (AAT) (TC 2.A.3.1) family.</text>
</comment>
<protein>
    <submittedName>
        <fullName evidence="10">Amino acid permease</fullName>
    </submittedName>
</protein>
<dbReference type="PROSITE" id="PS00218">
    <property type="entry name" value="AMINO_ACID_PERMEASE_1"/>
    <property type="match status" value="1"/>
</dbReference>
<evidence type="ECO:0000256" key="5">
    <source>
        <dbReference type="ARBA" id="ARBA00022970"/>
    </source>
</evidence>
<evidence type="ECO:0000256" key="4">
    <source>
        <dbReference type="ARBA" id="ARBA00022692"/>
    </source>
</evidence>
<keyword evidence="7 8" id="KW-0472">Membrane</keyword>
<comment type="subcellular location">
    <subcellularLocation>
        <location evidence="1">Membrane</location>
        <topology evidence="1">Multi-pass membrane protein</topology>
    </subcellularLocation>
</comment>
<keyword evidence="5" id="KW-0029">Amino-acid transport</keyword>
<evidence type="ECO:0000256" key="8">
    <source>
        <dbReference type="SAM" id="Phobius"/>
    </source>
</evidence>
<dbReference type="FunFam" id="1.20.1740.10:FF:000001">
    <property type="entry name" value="Amino acid permease"/>
    <property type="match status" value="1"/>
</dbReference>
<dbReference type="PANTHER" id="PTHR43495:SF5">
    <property type="entry name" value="GAMMA-AMINOBUTYRIC ACID PERMEASE"/>
    <property type="match status" value="1"/>
</dbReference>
<feature type="transmembrane region" description="Helical" evidence="8">
    <location>
        <begin position="409"/>
        <end position="428"/>
    </location>
</feature>
<dbReference type="PANTHER" id="PTHR43495">
    <property type="entry name" value="GABA PERMEASE"/>
    <property type="match status" value="1"/>
</dbReference>
<feature type="transmembrane region" description="Helical" evidence="8">
    <location>
        <begin position="133"/>
        <end position="158"/>
    </location>
</feature>
<dbReference type="Gene3D" id="1.20.1740.10">
    <property type="entry name" value="Amino acid/polyamine transporter I"/>
    <property type="match status" value="1"/>
</dbReference>
<keyword evidence="3" id="KW-0813">Transport</keyword>
<organism evidence="10 11">
    <name type="scientific">Streptomyces coryli</name>
    <dbReference type="NCBI Taxonomy" id="1128680"/>
    <lineage>
        <taxon>Bacteria</taxon>
        <taxon>Bacillati</taxon>
        <taxon>Actinomycetota</taxon>
        <taxon>Actinomycetes</taxon>
        <taxon>Kitasatosporales</taxon>
        <taxon>Streptomycetaceae</taxon>
        <taxon>Streptomyces</taxon>
    </lineage>
</organism>
<evidence type="ECO:0000313" key="10">
    <source>
        <dbReference type="EMBL" id="NGN63291.1"/>
    </source>
</evidence>
<feature type="transmembrane region" description="Helical" evidence="8">
    <location>
        <begin position="342"/>
        <end position="361"/>
    </location>
</feature>
<evidence type="ECO:0000256" key="3">
    <source>
        <dbReference type="ARBA" id="ARBA00022448"/>
    </source>
</evidence>
<feature type="transmembrane region" description="Helical" evidence="8">
    <location>
        <begin position="66"/>
        <end position="87"/>
    </location>
</feature>
<feature type="transmembrane region" description="Helical" evidence="8">
    <location>
        <begin position="107"/>
        <end position="126"/>
    </location>
</feature>
<feature type="transmembrane region" description="Helical" evidence="8">
    <location>
        <begin position="313"/>
        <end position="336"/>
    </location>
</feature>
<evidence type="ECO:0000256" key="6">
    <source>
        <dbReference type="ARBA" id="ARBA00022989"/>
    </source>
</evidence>
<name>A0A6G4TWB2_9ACTN</name>
<evidence type="ECO:0000256" key="1">
    <source>
        <dbReference type="ARBA" id="ARBA00004141"/>
    </source>
</evidence>
<feature type="transmembrane region" description="Helical" evidence="8">
    <location>
        <begin position="268"/>
        <end position="288"/>
    </location>
</feature>
<feature type="domain" description="Amino acid permease/ SLC12A" evidence="9">
    <location>
        <begin position="1"/>
        <end position="409"/>
    </location>
</feature>
<evidence type="ECO:0000256" key="2">
    <source>
        <dbReference type="ARBA" id="ARBA00008583"/>
    </source>
</evidence>
<dbReference type="AlphaFoldDB" id="A0A6G4TWB2"/>
<keyword evidence="6 8" id="KW-1133">Transmembrane helix</keyword>
<sequence>MIALGGVIGAGLFVSSGQGIAGTGPAIVLAYAIGGALVMLIMRMLGEMSAAHPSSGSFSTHAERAMGPWAGLTAGWMYWMLMSVAVAAQAMGAADIVTGWLPGTEPWMWVAVLMVLVLGANLAVAAKFGEVEYWLAGVKIVAIFLFLALGALAAFGLLGNDAAGTANLTGAGHGFLPHGSDGLITALIASAFAYGGLENATIAAAEGENPRRDVAKAIKTSMTAIAVIYIGSMLVAVTVLPWNDPEVAAKGPFVATLDHLGVPGAGQIMNVVILFALVSAMAACVYGASRMAHSLVERDQGPRALKPRNRAGVPARAVAATCSFGFAAVLLAYWFPDTLFKWLLNMVGATVLVVWGFIAVAQLRLRRRYEREAPEQLTVKMWAFPYLTWLALAAIAAILVLMARTPNGRAELITTGATAIALSALGLLRDARRRRRAPAA</sequence>
<reference evidence="10 11" key="1">
    <citation type="submission" date="2020-02" db="EMBL/GenBank/DDBJ databases">
        <title>Whole-genome analyses of novel actinobacteria.</title>
        <authorList>
            <person name="Sahin N."/>
        </authorList>
    </citation>
    <scope>NUCLEOTIDE SEQUENCE [LARGE SCALE GENOMIC DNA]</scope>
    <source>
        <strain evidence="10 11">A7024</strain>
    </source>
</reference>
<dbReference type="Proteomes" id="UP000481583">
    <property type="component" value="Unassembled WGS sequence"/>
</dbReference>
<feature type="transmembrane region" description="Helical" evidence="8">
    <location>
        <begin position="183"/>
        <end position="205"/>
    </location>
</feature>
<dbReference type="InterPro" id="IPR004841">
    <property type="entry name" value="AA-permease/SLC12A_dom"/>
</dbReference>
<accession>A0A6G4TWB2</accession>
<feature type="transmembrane region" description="Helical" evidence="8">
    <location>
        <begin position="382"/>
        <end position="403"/>
    </location>
</feature>
<keyword evidence="4 8" id="KW-0812">Transmembrane</keyword>
<dbReference type="PIRSF" id="PIRSF006060">
    <property type="entry name" value="AA_transporter"/>
    <property type="match status" value="1"/>
</dbReference>
<dbReference type="GO" id="GO:0055085">
    <property type="term" value="P:transmembrane transport"/>
    <property type="evidence" value="ECO:0007669"/>
    <property type="project" value="InterPro"/>
</dbReference>
<dbReference type="EMBL" id="JAAKZV010000012">
    <property type="protein sequence ID" value="NGN63291.1"/>
    <property type="molecule type" value="Genomic_DNA"/>
</dbReference>
<comment type="caution">
    <text evidence="10">The sequence shown here is derived from an EMBL/GenBank/DDBJ whole genome shotgun (WGS) entry which is preliminary data.</text>
</comment>
<proteinExistence type="inferred from homology"/>
<dbReference type="GO" id="GO:0016020">
    <property type="term" value="C:membrane"/>
    <property type="evidence" value="ECO:0007669"/>
    <property type="project" value="UniProtKB-SubCell"/>
</dbReference>
<evidence type="ECO:0000256" key="7">
    <source>
        <dbReference type="ARBA" id="ARBA00023136"/>
    </source>
</evidence>
<feature type="transmembrane region" description="Helical" evidence="8">
    <location>
        <begin position="27"/>
        <end position="45"/>
    </location>
</feature>
<evidence type="ECO:0000313" key="11">
    <source>
        <dbReference type="Proteomes" id="UP000481583"/>
    </source>
</evidence>